<proteinExistence type="predicted"/>
<dbReference type="InterPro" id="IPR032675">
    <property type="entry name" value="LRR_dom_sf"/>
</dbReference>
<evidence type="ECO:0000313" key="1">
    <source>
        <dbReference type="EMBL" id="TNY22630.1"/>
    </source>
</evidence>
<protein>
    <recommendedName>
        <fullName evidence="3">F-box domain-containing protein</fullName>
    </recommendedName>
</protein>
<name>A0A5C5G0H9_9BASI</name>
<comment type="caution">
    <text evidence="1">The sequence shown here is derived from an EMBL/GenBank/DDBJ whole genome shotgun (WGS) entry which is preliminary data.</text>
</comment>
<sequence length="440" mass="48205">MPRGGDDDEHPVDPCCRLEADVLVDKAPRSHTCDRPLSQTLDLPQDVCHAVCGAVESLPAAVASTTLRSLSLVSRTWSAAAQCSLYRDPWLSFDAPDRVPPRTFLRLEQLLRTLEERPDLARGVQALDAGTYTVRCQTEAKADRRLVSRLAIALVAACPSLRSLSLPFVVQADKAALLSALRQLSLLETFTFGSGAATADPWIINVDVAIKDAWGVAQWWRRDLRALAPHWSRLRCLVMQARVRGRDGDEGVPWALEAFELSLVRSARLSFPYLEALLAGCSAQGSLRRLKLCEHQLEPGALVELLQAVGANLEVLKTTTADKVTRNDALVVTISHTCPRLKLLALETPLGDVQGALDTLSSLPYLQSLALTSLVGSAVGVDPQALVARLEEFPSLQRVDLATVAPTRREDELHERLELNAVARTVVNRWRMRDCVSRSG</sequence>
<dbReference type="OrthoDB" id="2533748at2759"/>
<evidence type="ECO:0008006" key="3">
    <source>
        <dbReference type="Google" id="ProtNLM"/>
    </source>
</evidence>
<evidence type="ECO:0000313" key="2">
    <source>
        <dbReference type="Proteomes" id="UP000311382"/>
    </source>
</evidence>
<keyword evidence="2" id="KW-1185">Reference proteome</keyword>
<organism evidence="1 2">
    <name type="scientific">Rhodotorula diobovata</name>
    <dbReference type="NCBI Taxonomy" id="5288"/>
    <lineage>
        <taxon>Eukaryota</taxon>
        <taxon>Fungi</taxon>
        <taxon>Dikarya</taxon>
        <taxon>Basidiomycota</taxon>
        <taxon>Pucciniomycotina</taxon>
        <taxon>Microbotryomycetes</taxon>
        <taxon>Sporidiobolales</taxon>
        <taxon>Sporidiobolaceae</taxon>
        <taxon>Rhodotorula</taxon>
    </lineage>
</organism>
<dbReference type="Proteomes" id="UP000311382">
    <property type="component" value="Unassembled WGS sequence"/>
</dbReference>
<gene>
    <name evidence="1" type="ORF">DMC30DRAFT_129404</name>
</gene>
<accession>A0A5C5G0H9</accession>
<dbReference type="Gene3D" id="3.80.10.10">
    <property type="entry name" value="Ribonuclease Inhibitor"/>
    <property type="match status" value="1"/>
</dbReference>
<dbReference type="SUPFAM" id="SSF52047">
    <property type="entry name" value="RNI-like"/>
    <property type="match status" value="1"/>
</dbReference>
<reference evidence="1 2" key="1">
    <citation type="submission" date="2019-03" db="EMBL/GenBank/DDBJ databases">
        <title>Rhodosporidium diobovatum UCD-FST 08-225 genome sequencing, assembly, and annotation.</title>
        <authorList>
            <person name="Fakankun I.U."/>
            <person name="Fristensky B."/>
            <person name="Levin D.B."/>
        </authorList>
    </citation>
    <scope>NUCLEOTIDE SEQUENCE [LARGE SCALE GENOMIC DNA]</scope>
    <source>
        <strain evidence="1 2">UCD-FST 08-225</strain>
    </source>
</reference>
<dbReference type="AlphaFoldDB" id="A0A5C5G0H9"/>
<dbReference type="EMBL" id="SOZI01000022">
    <property type="protein sequence ID" value="TNY22630.1"/>
    <property type="molecule type" value="Genomic_DNA"/>
</dbReference>